<dbReference type="PANTHER" id="PTHR30087:SF0">
    <property type="entry name" value="INNER MEMBRANE PROTEIN"/>
    <property type="match status" value="1"/>
</dbReference>
<comment type="caution">
    <text evidence="1">The sequence shown here is derived from an EMBL/GenBank/DDBJ whole genome shotgun (WGS) entry which is preliminary data.</text>
</comment>
<evidence type="ECO:0000313" key="1">
    <source>
        <dbReference type="EMBL" id="MBK3331475.1"/>
    </source>
</evidence>
<dbReference type="Pfam" id="PF04463">
    <property type="entry name" value="2-thiour_desulf"/>
    <property type="match status" value="1"/>
</dbReference>
<reference evidence="1 2" key="1">
    <citation type="journal article" date="2021" name="Syst. Appl. Microbiol.">
        <title>Persephonella atlantica sp. nov.: How to adapt to physico-chemical gradients in high temperature hydrothermal habitats.</title>
        <authorList>
            <person name="Francois D.X."/>
            <person name="Godfroy A."/>
            <person name="Mathien C."/>
            <person name="Aube J."/>
            <person name="Cathalot C."/>
            <person name="Lesongeur F."/>
            <person name="L'Haridon S."/>
            <person name="Philippon X."/>
            <person name="Roussel E.G."/>
        </authorList>
    </citation>
    <scope>NUCLEOTIDE SEQUENCE [LARGE SCALE GENOMIC DNA]</scope>
    <source>
        <strain evidence="1 2">MO1340</strain>
    </source>
</reference>
<organism evidence="1 2">
    <name type="scientific">Persephonella atlantica</name>
    <dbReference type="NCBI Taxonomy" id="2699429"/>
    <lineage>
        <taxon>Bacteria</taxon>
        <taxon>Pseudomonadati</taxon>
        <taxon>Aquificota</taxon>
        <taxon>Aquificia</taxon>
        <taxon>Aquificales</taxon>
        <taxon>Hydrogenothermaceae</taxon>
        <taxon>Persephonella</taxon>
    </lineage>
</organism>
<protein>
    <submittedName>
        <fullName evidence="1">DUF523 domain-containing protein</fullName>
    </submittedName>
</protein>
<dbReference type="InterPro" id="IPR007553">
    <property type="entry name" value="2-thiour_desulf"/>
</dbReference>
<keyword evidence="2" id="KW-1185">Reference proteome</keyword>
<evidence type="ECO:0000313" key="2">
    <source>
        <dbReference type="Proteomes" id="UP000772812"/>
    </source>
</evidence>
<accession>A0ABS1GF12</accession>
<sequence>MDKKPVLVVSGCLVGEKVRYNGKDATDHFAVKLSEYINVVKVCPEVGAGLGIPRKKVFLVKKNGYALFQEETGKELTQEINRFSDSFLSSLKGVDGFLLKSKSPSCGVYYGAKTYRNANRTGYVGRRKGLFAQAVKKRFPFHPIEDEERLKDFYIRFVFLTKVYLFFYYREYGADYLLEKYPHMLKLFSNKGFDRFIKNRNDSTFYSIFKKNIRKKIFLFLERGIKEDFLIFPKELLNI</sequence>
<dbReference type="Proteomes" id="UP000772812">
    <property type="component" value="Unassembled WGS sequence"/>
</dbReference>
<proteinExistence type="predicted"/>
<name>A0ABS1GF12_9AQUI</name>
<dbReference type="RefSeq" id="WP_200672898.1">
    <property type="nucleotide sequence ID" value="NZ_JAACYA010000001.1"/>
</dbReference>
<gene>
    <name evidence="1" type="ORF">GWK41_00170</name>
</gene>
<dbReference type="PANTHER" id="PTHR30087">
    <property type="entry name" value="INNER MEMBRANE PROTEIN"/>
    <property type="match status" value="1"/>
</dbReference>
<dbReference type="EMBL" id="JAACYA010000001">
    <property type="protein sequence ID" value="MBK3331475.1"/>
    <property type="molecule type" value="Genomic_DNA"/>
</dbReference>